<accession>A0A916TQ10</accession>
<dbReference type="SUPFAM" id="SSF53448">
    <property type="entry name" value="Nucleotide-diphospho-sugar transferases"/>
    <property type="match status" value="2"/>
</dbReference>
<evidence type="ECO:0000313" key="3">
    <source>
        <dbReference type="Proteomes" id="UP000608154"/>
    </source>
</evidence>
<dbReference type="Gene3D" id="3.90.550.10">
    <property type="entry name" value="Spore Coat Polysaccharide Biosynthesis Protein SpsA, Chain A"/>
    <property type="match status" value="2"/>
</dbReference>
<feature type="domain" description="Glycosyltransferase 2-like" evidence="1">
    <location>
        <begin position="5"/>
        <end position="125"/>
    </location>
</feature>
<name>A0A916TQ10_9SPHN</name>
<evidence type="ECO:0000313" key="2">
    <source>
        <dbReference type="EMBL" id="GGB89536.1"/>
    </source>
</evidence>
<dbReference type="Proteomes" id="UP000608154">
    <property type="component" value="Unassembled WGS sequence"/>
</dbReference>
<dbReference type="EMBL" id="BMHK01000002">
    <property type="protein sequence ID" value="GGB89536.1"/>
    <property type="molecule type" value="Genomic_DNA"/>
</dbReference>
<dbReference type="RefSeq" id="WP_188767984.1">
    <property type="nucleotide sequence ID" value="NZ_BMHK01000002.1"/>
</dbReference>
<dbReference type="InterPro" id="IPR050834">
    <property type="entry name" value="Glycosyltransf_2"/>
</dbReference>
<dbReference type="PANTHER" id="PTHR43685:SF14">
    <property type="entry name" value="GLYCOSYLTRANSFERASE 2-LIKE DOMAIN-CONTAINING PROTEIN"/>
    <property type="match status" value="1"/>
</dbReference>
<evidence type="ECO:0000259" key="1">
    <source>
        <dbReference type="Pfam" id="PF00535"/>
    </source>
</evidence>
<protein>
    <recommendedName>
        <fullName evidence="1">Glycosyltransferase 2-like domain-containing protein</fullName>
    </recommendedName>
</protein>
<dbReference type="CDD" id="cd00761">
    <property type="entry name" value="Glyco_tranf_GTA_type"/>
    <property type="match status" value="2"/>
</dbReference>
<dbReference type="AlphaFoldDB" id="A0A916TQ10"/>
<keyword evidence="3" id="KW-1185">Reference proteome</keyword>
<gene>
    <name evidence="2" type="ORF">GCM10011494_04860</name>
</gene>
<dbReference type="PANTHER" id="PTHR43685">
    <property type="entry name" value="GLYCOSYLTRANSFERASE"/>
    <property type="match status" value="1"/>
</dbReference>
<sequence>MSAVSVIIPARDAQDTLAFTLDSLLAQQCEDWHAVIVDDGSMDDTAAIASDYCDRDRRFSLAELAGSGVAAARNAGLRHARGDALLFLDADDWIMPDHLARLTAGLEYDPGAGASYCGYVRVTPEGQAFMPRFAPGIAVDARAVFERTNPLPPAAVMLARDRVERLGGFDTCLRTCEDWDLWQRLAFSDARFVPVPSLHARYRLHEGSASSDVGQLFRDAATVIGNTFEGRPGESKKAARSLAWFGLWCGAVSAGQNRMLPNDLPEPAPIPVDKDEARTTASMLMEALCTGACCTPARLARDWRRTGERLRSLLESHVEPDARDIVFDAFARMLGVDSQHPSELVSVVIPAYQATGSIHETLQSVQTQTHALLDTIVVDDGSLDGTPEAVLSFAASDPRISLMQQANAGVAVARNLGWKAAASDLIAFIDADDLWAPPKIERQLNALNAEGPEAGLAYTWYARIDGDGLITSRSHKPDARGDVLREIFLGNFIGNGSAALITRAALEEAGGFDSTLHARGAQGCEDFSLYFRIAEKYRFALVPERLTGYRVLPANMSSDRRRMLRSFDLVTQEMLSRHPEHCSMIRKGRAIFLEWNVLAAAERGNFRGVIDLCLTGLRETSAGPIIALAWRLPRAALRGLRLRVRGKPRRRRDHSPTRFPIGSYDGILAMEADHG</sequence>
<reference evidence="2" key="1">
    <citation type="journal article" date="2014" name="Int. J. Syst. Evol. Microbiol.">
        <title>Complete genome sequence of Corynebacterium casei LMG S-19264T (=DSM 44701T), isolated from a smear-ripened cheese.</title>
        <authorList>
            <consortium name="US DOE Joint Genome Institute (JGI-PGF)"/>
            <person name="Walter F."/>
            <person name="Albersmeier A."/>
            <person name="Kalinowski J."/>
            <person name="Ruckert C."/>
        </authorList>
    </citation>
    <scope>NUCLEOTIDE SEQUENCE</scope>
    <source>
        <strain evidence="2">CGMCC 1.15095</strain>
    </source>
</reference>
<dbReference type="Pfam" id="PF00535">
    <property type="entry name" value="Glycos_transf_2"/>
    <property type="match status" value="2"/>
</dbReference>
<dbReference type="InterPro" id="IPR029044">
    <property type="entry name" value="Nucleotide-diphossugar_trans"/>
</dbReference>
<comment type="caution">
    <text evidence="2">The sequence shown here is derived from an EMBL/GenBank/DDBJ whole genome shotgun (WGS) entry which is preliminary data.</text>
</comment>
<proteinExistence type="predicted"/>
<organism evidence="2 3">
    <name type="scientific">Novosphingobium endophyticum</name>
    <dbReference type="NCBI Taxonomy" id="1955250"/>
    <lineage>
        <taxon>Bacteria</taxon>
        <taxon>Pseudomonadati</taxon>
        <taxon>Pseudomonadota</taxon>
        <taxon>Alphaproteobacteria</taxon>
        <taxon>Sphingomonadales</taxon>
        <taxon>Sphingomonadaceae</taxon>
        <taxon>Novosphingobium</taxon>
    </lineage>
</organism>
<dbReference type="InterPro" id="IPR001173">
    <property type="entry name" value="Glyco_trans_2-like"/>
</dbReference>
<feature type="domain" description="Glycosyltransferase 2-like" evidence="1">
    <location>
        <begin position="346"/>
        <end position="508"/>
    </location>
</feature>
<reference evidence="2" key="2">
    <citation type="submission" date="2020-09" db="EMBL/GenBank/DDBJ databases">
        <authorList>
            <person name="Sun Q."/>
            <person name="Zhou Y."/>
        </authorList>
    </citation>
    <scope>NUCLEOTIDE SEQUENCE</scope>
    <source>
        <strain evidence="2">CGMCC 1.15095</strain>
    </source>
</reference>